<accession>A0ABW6AAG1</accession>
<dbReference type="EMBL" id="JBHUOZ010000003">
    <property type="protein sequence ID" value="MFD2921671.1"/>
    <property type="molecule type" value="Genomic_DNA"/>
</dbReference>
<proteinExistence type="predicted"/>
<sequence length="226" mass="25618">MVIRIVICFIFSFPILFLHAQEKVEVIISDTLLNPEKEIFRPEGQASWEDALRKKINPLVLIENGAPNGRYTVAIQYVYDKEGNLSDLKPITSQGYGMEQEVIRILKKGSTRWTPANQEEIKTKKTYGKFIVTFIKTNESYNVITTTPHTLFVGLDNPVTVTAHNVKPKRIRLTASENATIRRTGDFTYTVKVNSPNKAIIFTLKDRKKVLSTHTIKTALLPAPTK</sequence>
<protein>
    <submittedName>
        <fullName evidence="1">Energy transducer TonB</fullName>
    </submittedName>
</protein>
<dbReference type="Proteomes" id="UP001597511">
    <property type="component" value="Unassembled WGS sequence"/>
</dbReference>
<keyword evidence="2" id="KW-1185">Reference proteome</keyword>
<organism evidence="1 2">
    <name type="scientific">Terrimonas rubra</name>
    <dbReference type="NCBI Taxonomy" id="1035890"/>
    <lineage>
        <taxon>Bacteria</taxon>
        <taxon>Pseudomonadati</taxon>
        <taxon>Bacteroidota</taxon>
        <taxon>Chitinophagia</taxon>
        <taxon>Chitinophagales</taxon>
        <taxon>Chitinophagaceae</taxon>
        <taxon>Terrimonas</taxon>
    </lineage>
</organism>
<evidence type="ECO:0000313" key="2">
    <source>
        <dbReference type="Proteomes" id="UP001597511"/>
    </source>
</evidence>
<comment type="caution">
    <text evidence="1">The sequence shown here is derived from an EMBL/GenBank/DDBJ whole genome shotgun (WGS) entry which is preliminary data.</text>
</comment>
<reference evidence="2" key="1">
    <citation type="journal article" date="2019" name="Int. J. Syst. Evol. Microbiol.">
        <title>The Global Catalogue of Microorganisms (GCM) 10K type strain sequencing project: providing services to taxonomists for standard genome sequencing and annotation.</title>
        <authorList>
            <consortium name="The Broad Institute Genomics Platform"/>
            <consortium name="The Broad Institute Genome Sequencing Center for Infectious Disease"/>
            <person name="Wu L."/>
            <person name="Ma J."/>
        </authorList>
    </citation>
    <scope>NUCLEOTIDE SEQUENCE [LARGE SCALE GENOMIC DNA]</scope>
    <source>
        <strain evidence="2">KCTC 23299</strain>
    </source>
</reference>
<name>A0ABW6AAG1_9BACT</name>
<gene>
    <name evidence="1" type="ORF">ACFS6H_18270</name>
</gene>
<dbReference type="RefSeq" id="WP_386102435.1">
    <property type="nucleotide sequence ID" value="NZ_JBHUOZ010000003.1"/>
</dbReference>
<evidence type="ECO:0000313" key="1">
    <source>
        <dbReference type="EMBL" id="MFD2921671.1"/>
    </source>
</evidence>